<dbReference type="InterPro" id="IPR001079">
    <property type="entry name" value="Galectin_CRD"/>
</dbReference>
<accession>A0A8R1HQ92</accession>
<organism evidence="6 7">
    <name type="scientific">Caenorhabditis japonica</name>
    <dbReference type="NCBI Taxonomy" id="281687"/>
    <lineage>
        <taxon>Eukaryota</taxon>
        <taxon>Metazoa</taxon>
        <taxon>Ecdysozoa</taxon>
        <taxon>Nematoda</taxon>
        <taxon>Chromadorea</taxon>
        <taxon>Rhabditida</taxon>
        <taxon>Rhabditina</taxon>
        <taxon>Rhabditomorpha</taxon>
        <taxon>Rhabditoidea</taxon>
        <taxon>Rhabditidae</taxon>
        <taxon>Peloderinae</taxon>
        <taxon>Caenorhabditis</taxon>
    </lineage>
</organism>
<evidence type="ECO:0000313" key="7">
    <source>
        <dbReference type="Proteomes" id="UP000005237"/>
    </source>
</evidence>
<evidence type="ECO:0000259" key="5">
    <source>
        <dbReference type="PROSITE" id="PS51304"/>
    </source>
</evidence>
<dbReference type="Proteomes" id="UP000005237">
    <property type="component" value="Unassembled WGS sequence"/>
</dbReference>
<dbReference type="InterPro" id="IPR013320">
    <property type="entry name" value="ConA-like_dom_sf"/>
</dbReference>
<evidence type="ECO:0000256" key="4">
    <source>
        <dbReference type="SAM" id="SignalP"/>
    </source>
</evidence>
<dbReference type="PROSITE" id="PS51304">
    <property type="entry name" value="GALECTIN"/>
    <property type="match status" value="1"/>
</dbReference>
<feature type="region of interest" description="Disordered" evidence="3">
    <location>
        <begin position="178"/>
        <end position="268"/>
    </location>
</feature>
<proteinExistence type="predicted"/>
<name>A0A8R1HQ92_CAEJA</name>
<feature type="signal peptide" evidence="4">
    <location>
        <begin position="1"/>
        <end position="17"/>
    </location>
</feature>
<feature type="chain" id="PRO_5035729437" description="Galectin" evidence="4">
    <location>
        <begin position="18"/>
        <end position="268"/>
    </location>
</feature>
<keyword evidence="7" id="KW-1185">Reference proteome</keyword>
<dbReference type="GO" id="GO:0030246">
    <property type="term" value="F:carbohydrate binding"/>
    <property type="evidence" value="ECO:0007669"/>
    <property type="project" value="UniProtKB-UniRule"/>
</dbReference>
<dbReference type="PANTHER" id="PTHR11346:SF88">
    <property type="entry name" value="GALECTIN"/>
    <property type="match status" value="1"/>
</dbReference>
<dbReference type="SMART" id="SM00908">
    <property type="entry name" value="Gal-bind_lectin"/>
    <property type="match status" value="1"/>
</dbReference>
<keyword evidence="1 2" id="KW-0430">Lectin</keyword>
<evidence type="ECO:0000313" key="6">
    <source>
        <dbReference type="EnsemblMetazoa" id="CJA08056.1"/>
    </source>
</evidence>
<keyword evidence="4" id="KW-0732">Signal</keyword>
<dbReference type="InterPro" id="IPR044156">
    <property type="entry name" value="Galectin-like"/>
</dbReference>
<feature type="compositionally biased region" description="Low complexity" evidence="3">
    <location>
        <begin position="214"/>
        <end position="234"/>
    </location>
</feature>
<feature type="domain" description="Galectin" evidence="5">
    <location>
        <begin position="35"/>
        <end position="169"/>
    </location>
</feature>
<feature type="compositionally biased region" description="Acidic residues" evidence="3">
    <location>
        <begin position="259"/>
        <end position="268"/>
    </location>
</feature>
<dbReference type="SUPFAM" id="SSF49899">
    <property type="entry name" value="Concanavalin A-like lectins/glucanases"/>
    <property type="match status" value="1"/>
</dbReference>
<protein>
    <recommendedName>
        <fullName evidence="2">Galectin</fullName>
    </recommendedName>
</protein>
<dbReference type="AlphaFoldDB" id="A0A8R1HQ92"/>
<dbReference type="EnsemblMetazoa" id="CJA08056.1">
    <property type="protein sequence ID" value="CJA08056.1"/>
    <property type="gene ID" value="WBGene00127260"/>
</dbReference>
<reference evidence="6" key="2">
    <citation type="submission" date="2022-06" db="UniProtKB">
        <authorList>
            <consortium name="EnsemblMetazoa"/>
        </authorList>
    </citation>
    <scope>IDENTIFICATION</scope>
    <source>
        <strain evidence="6">DF5081</strain>
    </source>
</reference>
<dbReference type="OMA" id="CCEANVI"/>
<dbReference type="SMART" id="SM00276">
    <property type="entry name" value="GLECT"/>
    <property type="match status" value="1"/>
</dbReference>
<dbReference type="PANTHER" id="PTHR11346">
    <property type="entry name" value="GALECTIN"/>
    <property type="match status" value="1"/>
</dbReference>
<evidence type="ECO:0000256" key="3">
    <source>
        <dbReference type="SAM" id="MobiDB-lite"/>
    </source>
</evidence>
<evidence type="ECO:0000256" key="2">
    <source>
        <dbReference type="RuleBase" id="RU102079"/>
    </source>
</evidence>
<evidence type="ECO:0000256" key="1">
    <source>
        <dbReference type="ARBA" id="ARBA00022734"/>
    </source>
</evidence>
<dbReference type="Pfam" id="PF00337">
    <property type="entry name" value="Gal-bind_lectin"/>
    <property type="match status" value="1"/>
</dbReference>
<reference evidence="7" key="1">
    <citation type="submission" date="2010-08" db="EMBL/GenBank/DDBJ databases">
        <authorList>
            <consortium name="Caenorhabditis japonica Sequencing Consortium"/>
            <person name="Wilson R.K."/>
        </authorList>
    </citation>
    <scope>NUCLEOTIDE SEQUENCE [LARGE SCALE GENOMIC DNA]</scope>
    <source>
        <strain evidence="7">DF5081</strain>
    </source>
</reference>
<sequence>MLLKLFLASVTVLLATADDTAVLNCDTLTGDLRWKMIRFSRAMEVGDRLTVTGTVYSSANMSYLHLYQGFQNQYEDGIVSLHIRAQYERNSIIYNSFLDRTNWGREEFGPLPYRKATKYTITVVKQLNKYDVYNGNTLIKTFAIRHPLDWQIGNLLIYGDWSAEAVSMLCVRAAEPTTAAPTTEKGKNPISDDEGSLSGGDIVHDNGSATTKKSGNSYSGNGNSGNNHSGNYNNGHRKPNRDTSEDCDSESSNSFQVSYEDEDCDCDE</sequence>
<dbReference type="CDD" id="cd00070">
    <property type="entry name" value="GLECT"/>
    <property type="match status" value="1"/>
</dbReference>
<dbReference type="Gene3D" id="2.60.120.200">
    <property type="match status" value="1"/>
</dbReference>